<organism evidence="1 2">
    <name type="scientific">Allacma fusca</name>
    <dbReference type="NCBI Taxonomy" id="39272"/>
    <lineage>
        <taxon>Eukaryota</taxon>
        <taxon>Metazoa</taxon>
        <taxon>Ecdysozoa</taxon>
        <taxon>Arthropoda</taxon>
        <taxon>Hexapoda</taxon>
        <taxon>Collembola</taxon>
        <taxon>Symphypleona</taxon>
        <taxon>Sminthuridae</taxon>
        <taxon>Allacma</taxon>
    </lineage>
</organism>
<comment type="caution">
    <text evidence="1">The sequence shown here is derived from an EMBL/GenBank/DDBJ whole genome shotgun (WGS) entry which is preliminary data.</text>
</comment>
<dbReference type="AlphaFoldDB" id="A0A8J2LRJ7"/>
<dbReference type="EMBL" id="CAJVCH010571013">
    <property type="protein sequence ID" value="CAG7836411.1"/>
    <property type="molecule type" value="Genomic_DNA"/>
</dbReference>
<proteinExistence type="predicted"/>
<protein>
    <submittedName>
        <fullName evidence="1">Uncharacterized protein</fullName>
    </submittedName>
</protein>
<reference evidence="1" key="1">
    <citation type="submission" date="2021-06" db="EMBL/GenBank/DDBJ databases">
        <authorList>
            <person name="Hodson N. C."/>
            <person name="Mongue J. A."/>
            <person name="Jaron S. K."/>
        </authorList>
    </citation>
    <scope>NUCLEOTIDE SEQUENCE</scope>
</reference>
<name>A0A8J2LRJ7_9HEXA</name>
<gene>
    <name evidence="1" type="ORF">AFUS01_LOCUS45658</name>
</gene>
<dbReference type="Proteomes" id="UP000708208">
    <property type="component" value="Unassembled WGS sequence"/>
</dbReference>
<keyword evidence="2" id="KW-1185">Reference proteome</keyword>
<evidence type="ECO:0000313" key="2">
    <source>
        <dbReference type="Proteomes" id="UP000708208"/>
    </source>
</evidence>
<accession>A0A8J2LRJ7</accession>
<evidence type="ECO:0000313" key="1">
    <source>
        <dbReference type="EMBL" id="CAG7836411.1"/>
    </source>
</evidence>
<sequence length="92" mass="10831">MVYPKFIKCHSCPCTALRVSMIEMSDVGCRKESFFRKAEVTLYFYLGSIDFMSSWAHPRKVSKATRHLVQCRETNKDYIFYWHVLRSSVHGS</sequence>